<accession>I7CB02</accession>
<evidence type="ECO:0000313" key="2">
    <source>
        <dbReference type="Proteomes" id="UP000006503"/>
    </source>
</evidence>
<dbReference type="AlphaFoldDB" id="I7CB02"/>
<proteinExistence type="predicted"/>
<dbReference type="KEGG" id="ppx:T1E_3187"/>
<evidence type="ECO:0000313" key="1">
    <source>
        <dbReference type="EMBL" id="AFO49024.1"/>
    </source>
</evidence>
<dbReference type="PATRIC" id="fig|1196325.3.peg.3154"/>
<protein>
    <submittedName>
        <fullName evidence="1">Uncharacterized protein</fullName>
    </submittedName>
</protein>
<dbReference type="EMBL" id="CP003734">
    <property type="protein sequence ID" value="AFO49024.1"/>
    <property type="molecule type" value="Genomic_DNA"/>
</dbReference>
<dbReference type="RefSeq" id="WP_014860725.1">
    <property type="nucleotide sequence ID" value="NC_018220.1"/>
</dbReference>
<dbReference type="HOGENOM" id="CLU_023621_0_0_6"/>
<organism evidence="1 2">
    <name type="scientific">Pseudomonas putida (strain DOT-T1E)</name>
    <dbReference type="NCBI Taxonomy" id="1196325"/>
    <lineage>
        <taxon>Bacteria</taxon>
        <taxon>Pseudomonadati</taxon>
        <taxon>Pseudomonadota</taxon>
        <taxon>Gammaproteobacteria</taxon>
        <taxon>Pseudomonadales</taxon>
        <taxon>Pseudomonadaceae</taxon>
        <taxon>Pseudomonas</taxon>
    </lineage>
</organism>
<sequence>MPRKKSIKLTDDERIEELINRARKLLPKKKVSYTADWLKSGGIGTDHWVVVENYEENTTLTIRFDDYLPDGTLLTEPKNIRLLSTIQRVAFHLRMGDLQHFHGWHKQWLRVIDTSVNLARWLVLETPVFQPQKYGFALLTDDHMQAYFKDFAQGGINNTLKLEVRFLEMLHSQIKSSLSLEEVLQNRNPLDEQFILQSAHWLNSQNAYILAKRLKARVISRKYLESLLGCSSQLFDRYQSVANLLNQFDLRYYSDPAKIELFAPEDRRTINNPSSIVRRTMYTHRKELRIFASAHNLLPDEIPYLSESTFKENHHEILAPNGHTQLIPLEIGLGALNNAAEMIIVYGNQIVEAVSFFAEQYTHLMATTPQTRCSRKINKLATLHRLKWPAPLEFGGASLFERYNVVSFASQSRTLNIKEGISLKTLHQAFYGACALLIGMCKPVREGELHKLQLDCLDSEFEDGGALLVQHLGKSGVMDERQIIKRPIPFLVARAVQLLQLMSSKLREIYGDTDGPMIDRLFYIPHRYIAASRGKVLGETLNTAIDTFCLLLNLPRDQNRQPWKIRVHEMRKFFLLVMYKHHNGELRRTLGYAAGHISEDQIDEYTAFSHDDPESVKYESECISDLLVSLELGQVVPEGHEGLKALYAHVCKHFGVAKLQSLGHENFIRFLNMLQRDGTYKSTVYTAEIKSFDGTLTTMEFAIKFEGLKDDQFDRG</sequence>
<dbReference type="Proteomes" id="UP000006503">
    <property type="component" value="Chromosome"/>
</dbReference>
<reference evidence="2" key="1">
    <citation type="journal article" date="2013" name="Microb. Biotechnol.">
        <title>Metabolic potential of the organic-solvent tolerant Pseudomonas putida DOT-T1E deduced from its annotated genome.</title>
        <authorList>
            <person name="Udaondo Z."/>
            <person name="Molina L."/>
            <person name="Daniels C."/>
            <person name="Gomez M.J."/>
            <person name="Molina-Henares M.A."/>
            <person name="Matilla M.A."/>
            <person name="Roca A."/>
            <person name="Fernandez M."/>
            <person name="Duque E."/>
            <person name="Segura A."/>
            <person name="Ramos J.L."/>
        </authorList>
    </citation>
    <scope>NUCLEOTIDE SEQUENCE [LARGE SCALE GENOMIC DNA]</scope>
    <source>
        <strain evidence="2">DOT-T1E</strain>
    </source>
</reference>
<gene>
    <name evidence="1" type="ordered locus">T1E_3187</name>
</gene>
<name>I7CB02_PSEPT</name>